<dbReference type="GO" id="GO:0005829">
    <property type="term" value="C:cytosol"/>
    <property type="evidence" value="ECO:0007669"/>
    <property type="project" value="TreeGrafter"/>
</dbReference>
<feature type="domain" description="Dyp-type peroxidase N-terminal" evidence="12">
    <location>
        <begin position="516"/>
        <end position="642"/>
    </location>
</feature>
<dbReference type="PROSITE" id="PS01230">
    <property type="entry name" value="TRMA_1"/>
    <property type="match status" value="1"/>
</dbReference>
<dbReference type="InterPro" id="IPR012340">
    <property type="entry name" value="NA-bd_OB-fold"/>
</dbReference>
<dbReference type="InterPro" id="IPR011008">
    <property type="entry name" value="Dimeric_a/b-barrel"/>
</dbReference>
<dbReference type="InterPro" id="IPR048328">
    <property type="entry name" value="Dyp_perox_C"/>
</dbReference>
<dbReference type="InterPro" id="IPR010280">
    <property type="entry name" value="U5_MeTrfase_fam"/>
</dbReference>
<evidence type="ECO:0000256" key="5">
    <source>
        <dbReference type="ARBA" id="ARBA00022691"/>
    </source>
</evidence>
<evidence type="ECO:0000256" key="10">
    <source>
        <dbReference type="PROSITE-ProRule" id="PRU01024"/>
    </source>
</evidence>
<dbReference type="GeneID" id="31366347"/>
<dbReference type="PROSITE" id="PS51404">
    <property type="entry name" value="DYP_PEROXIDASE"/>
    <property type="match status" value="1"/>
</dbReference>
<dbReference type="PANTHER" id="PTHR30521:SF0">
    <property type="entry name" value="DYP-TYPE PEROXIDASE FAMILY PROTEIN"/>
    <property type="match status" value="1"/>
</dbReference>
<evidence type="ECO:0000313" key="15">
    <source>
        <dbReference type="Proteomes" id="UP000001396"/>
    </source>
</evidence>
<evidence type="ECO:0000256" key="2">
    <source>
        <dbReference type="ARBA" id="ARBA00022559"/>
    </source>
</evidence>
<dbReference type="GO" id="GO:0004601">
    <property type="term" value="F:peroxidase activity"/>
    <property type="evidence" value="ECO:0007669"/>
    <property type="project" value="UniProtKB-KW"/>
</dbReference>
<keyword evidence="5 10" id="KW-0949">S-adenosyl-L-methionine</keyword>
<dbReference type="NCBIfam" id="TIGR01413">
    <property type="entry name" value="Dyp_perox_fam"/>
    <property type="match status" value="1"/>
</dbReference>
<dbReference type="InterPro" id="IPR006314">
    <property type="entry name" value="Dyp_peroxidase"/>
</dbReference>
<dbReference type="InterPro" id="IPR029063">
    <property type="entry name" value="SAM-dependent_MTases_sf"/>
</dbReference>
<dbReference type="PANTHER" id="PTHR30521">
    <property type="entry name" value="DEFERROCHELATASE/PEROXIDASE"/>
    <property type="match status" value="1"/>
</dbReference>
<dbReference type="Gene3D" id="2.40.50.140">
    <property type="entry name" value="Nucleic acid-binding proteins"/>
    <property type="match status" value="1"/>
</dbReference>
<proteinExistence type="inferred from homology"/>
<dbReference type="InterPro" id="IPR030390">
    <property type="entry name" value="MeTrfase_TrmA_AS"/>
</dbReference>
<evidence type="ECO:0000313" key="14">
    <source>
        <dbReference type="EMBL" id="EFA75823.1"/>
    </source>
</evidence>
<dbReference type="AlphaFoldDB" id="D3BS86"/>
<evidence type="ECO:0000256" key="11">
    <source>
        <dbReference type="PROSITE-ProRule" id="PRU10015"/>
    </source>
</evidence>
<feature type="active site" evidence="11">
    <location>
        <position position="460"/>
    </location>
</feature>
<sequence>MYSIVRNRICRFFYGLSGETTRNISSINNNNINTSNNNNNSIKIGRKSKKPSNVFHGRISDYNSELQGIVTAEDVQERNKDGSAIMTKPTTVLNSLLGEYVEFRVFSRYGDHFNEARAYQILEKSEDRVDHPRCQHYGLCTGCPLMHMKHSHQIQHKYQQLAKLYRDSGIIINDDSNLLDSNVIKDENGDTNGQFGYRRRARFSVRYDHQSKRVNVGYNSPLKPSFQVNECPILVESVQTLPLKLSDLFTSFEDKQIRDKLSMVELTVADNTTSIIIRHLKSIEQIDIEKIIEFGKSEKNLSIYLQPSNLESIQQLYPQNEKVKLYYLSHGDDQRKIEIGPADFIQVNKQVNKLMIDQAIEFLDLNKNDFVYDLFCGSGNFTFPIAKYCQQVVAIDYASNSLAKPNLGDNVVSLNYNLYEYSIDYDAKCNKILLDPPRSGAEKVCNEMPDNFERIVYISCDPSGSLIRDLKILKSKVVLKAIDITSGDCTEKCEDINTSKSAGNNKNNNQTMSIPQSGILLEHCKFGIFIEAMVNNCKDYSGLKDGCKKFVNSLESLQKEYPNEKLGSVISFNHNVWRSLAGNDSAPELKPFRQIGTAPATQRDMFIHIQSLRFDINFSLALAAIKAFGTSIKVAEEIHGFRWVDERDLSGFIDGTENPTGEKRPLFGLLPQTDKDAMGSYVLVQRYEHDLEKWGKISVEDQQQMIGRTKKDSVEIDPSKRNTTSHVSRVDLEENGVSLKIIRQSLPYGDASGVHGLFFIAYSAKLHSIEKQLESMFGVTDGKIDDIITGLSKPVTGSYYFAPSLTKLKSIFNNEQN</sequence>
<dbReference type="GO" id="GO:0006396">
    <property type="term" value="P:RNA processing"/>
    <property type="evidence" value="ECO:0007669"/>
    <property type="project" value="InterPro"/>
</dbReference>
<comment type="similarity">
    <text evidence="9">Belongs to the DyP-type peroxidase family.</text>
</comment>
<gene>
    <name evidence="14" type="ORF">PPL_10878</name>
</gene>
<dbReference type="Pfam" id="PF05958">
    <property type="entry name" value="tRNA_U5-meth_tr"/>
    <property type="match status" value="2"/>
</dbReference>
<dbReference type="STRING" id="670386.D3BS86"/>
<dbReference type="InterPro" id="IPR048327">
    <property type="entry name" value="Dyp_perox_N"/>
</dbReference>
<evidence type="ECO:0000259" key="13">
    <source>
        <dbReference type="Pfam" id="PF20628"/>
    </source>
</evidence>
<evidence type="ECO:0000256" key="1">
    <source>
        <dbReference type="ARBA" id="ARBA00001970"/>
    </source>
</evidence>
<dbReference type="GO" id="GO:0032259">
    <property type="term" value="P:methylation"/>
    <property type="evidence" value="ECO:0007669"/>
    <property type="project" value="UniProtKB-KW"/>
</dbReference>
<dbReference type="GO" id="GO:0020037">
    <property type="term" value="F:heme binding"/>
    <property type="evidence" value="ECO:0007669"/>
    <property type="project" value="InterPro"/>
</dbReference>
<keyword evidence="3 10" id="KW-0489">Methyltransferase</keyword>
<comment type="cofactor">
    <cofactor evidence="1">
        <name>heme b</name>
        <dbReference type="ChEBI" id="CHEBI:60344"/>
    </cofactor>
</comment>
<keyword evidence="4 10" id="KW-0808">Transferase</keyword>
<keyword evidence="7" id="KW-0560">Oxidoreductase</keyword>
<keyword evidence="6" id="KW-0479">Metal-binding</keyword>
<organism evidence="14 15">
    <name type="scientific">Heterostelium pallidum (strain ATCC 26659 / Pp 5 / PN500)</name>
    <name type="common">Cellular slime mold</name>
    <name type="synonym">Polysphondylium pallidum</name>
    <dbReference type="NCBI Taxonomy" id="670386"/>
    <lineage>
        <taxon>Eukaryota</taxon>
        <taxon>Amoebozoa</taxon>
        <taxon>Evosea</taxon>
        <taxon>Eumycetozoa</taxon>
        <taxon>Dictyostelia</taxon>
        <taxon>Acytosteliales</taxon>
        <taxon>Acytosteliaceae</taxon>
        <taxon>Heterostelium</taxon>
    </lineage>
</organism>
<comment type="similarity">
    <text evidence="10">Belongs to the class I-like SAM-binding methyltransferase superfamily. RNA M5U methyltransferase family.</text>
</comment>
<keyword evidence="2 14" id="KW-0575">Peroxidase</keyword>
<evidence type="ECO:0000256" key="8">
    <source>
        <dbReference type="ARBA" id="ARBA00023004"/>
    </source>
</evidence>
<dbReference type="Gene3D" id="2.40.50.1070">
    <property type="match status" value="1"/>
</dbReference>
<dbReference type="RefSeq" id="XP_020427957.1">
    <property type="nucleotide sequence ID" value="XM_020581641.1"/>
</dbReference>
<dbReference type="Gene3D" id="3.40.50.150">
    <property type="entry name" value="Vaccinia Virus protein VP39"/>
    <property type="match status" value="1"/>
</dbReference>
<feature type="binding site" evidence="10">
    <location>
        <position position="346"/>
    </location>
    <ligand>
        <name>S-adenosyl-L-methionine</name>
        <dbReference type="ChEBI" id="CHEBI:59789"/>
    </ligand>
</feature>
<reference evidence="14 15" key="1">
    <citation type="journal article" date="2011" name="Genome Res.">
        <title>Phylogeny-wide analysis of social amoeba genomes highlights ancient origins for complex intercellular communication.</title>
        <authorList>
            <person name="Heidel A.J."/>
            <person name="Lawal H.M."/>
            <person name="Felder M."/>
            <person name="Schilde C."/>
            <person name="Helps N.R."/>
            <person name="Tunggal B."/>
            <person name="Rivero F."/>
            <person name="John U."/>
            <person name="Schleicher M."/>
            <person name="Eichinger L."/>
            <person name="Platzer M."/>
            <person name="Noegel A.A."/>
            <person name="Schaap P."/>
            <person name="Gloeckner G."/>
        </authorList>
    </citation>
    <scope>NUCLEOTIDE SEQUENCE [LARGE SCALE GENOMIC DNA]</scope>
    <source>
        <strain evidence="15">ATCC 26659 / Pp 5 / PN500</strain>
    </source>
</reference>
<keyword evidence="15" id="KW-1185">Reference proteome</keyword>
<comment type="caution">
    <text evidence="14">The sequence shown here is derived from an EMBL/GenBank/DDBJ whole genome shotgun (WGS) entry which is preliminary data.</text>
</comment>
<dbReference type="SUPFAM" id="SSF53335">
    <property type="entry name" value="S-adenosyl-L-methionine-dependent methyltransferases"/>
    <property type="match status" value="1"/>
</dbReference>
<name>D3BS86_HETP5</name>
<dbReference type="Pfam" id="PF20628">
    <property type="entry name" value="Dyp_perox_C"/>
    <property type="match status" value="1"/>
</dbReference>
<dbReference type="GO" id="GO:0046872">
    <property type="term" value="F:metal ion binding"/>
    <property type="evidence" value="ECO:0007669"/>
    <property type="project" value="UniProtKB-KW"/>
</dbReference>
<evidence type="ECO:0000259" key="12">
    <source>
        <dbReference type="Pfam" id="PF04261"/>
    </source>
</evidence>
<evidence type="ECO:0000256" key="9">
    <source>
        <dbReference type="ARBA" id="ARBA00025737"/>
    </source>
</evidence>
<evidence type="ECO:0000256" key="6">
    <source>
        <dbReference type="ARBA" id="ARBA00022723"/>
    </source>
</evidence>
<evidence type="ECO:0000256" key="3">
    <source>
        <dbReference type="ARBA" id="ARBA00022603"/>
    </source>
</evidence>
<feature type="binding site" evidence="10">
    <location>
        <position position="396"/>
    </location>
    <ligand>
        <name>S-adenosyl-L-methionine</name>
        <dbReference type="ChEBI" id="CHEBI:59789"/>
    </ligand>
</feature>
<dbReference type="GO" id="GO:0008173">
    <property type="term" value="F:RNA methyltransferase activity"/>
    <property type="evidence" value="ECO:0007669"/>
    <property type="project" value="InterPro"/>
</dbReference>
<feature type="binding site" evidence="10">
    <location>
        <position position="375"/>
    </location>
    <ligand>
        <name>S-adenosyl-L-methionine</name>
        <dbReference type="ChEBI" id="CHEBI:59789"/>
    </ligand>
</feature>
<dbReference type="Pfam" id="PF04261">
    <property type="entry name" value="Dyp_perox_N"/>
    <property type="match status" value="1"/>
</dbReference>
<protein>
    <submittedName>
        <fullName evidence="14">Dyp-type peroxidase family protein</fullName>
    </submittedName>
</protein>
<dbReference type="CDD" id="cd02440">
    <property type="entry name" value="AdoMet_MTases"/>
    <property type="match status" value="1"/>
</dbReference>
<dbReference type="PROSITE" id="PS51687">
    <property type="entry name" value="SAM_MT_RNA_M5U"/>
    <property type="match status" value="1"/>
</dbReference>
<keyword evidence="8" id="KW-0408">Iron</keyword>
<dbReference type="InParanoid" id="D3BS86"/>
<evidence type="ECO:0000256" key="7">
    <source>
        <dbReference type="ARBA" id="ARBA00023002"/>
    </source>
</evidence>
<dbReference type="Proteomes" id="UP000001396">
    <property type="component" value="Unassembled WGS sequence"/>
</dbReference>
<evidence type="ECO:0000256" key="4">
    <source>
        <dbReference type="ARBA" id="ARBA00022679"/>
    </source>
</evidence>
<feature type="active site" description="Nucleophile" evidence="10">
    <location>
        <position position="460"/>
    </location>
</feature>
<feature type="binding site" evidence="10">
    <location>
        <position position="435"/>
    </location>
    <ligand>
        <name>S-adenosyl-L-methionine</name>
        <dbReference type="ChEBI" id="CHEBI:59789"/>
    </ligand>
</feature>
<dbReference type="SUPFAM" id="SSF54909">
    <property type="entry name" value="Dimeric alpha+beta barrel"/>
    <property type="match status" value="1"/>
</dbReference>
<dbReference type="EMBL" id="ADBJ01000051">
    <property type="protein sequence ID" value="EFA75823.1"/>
    <property type="molecule type" value="Genomic_DNA"/>
</dbReference>
<feature type="domain" description="Dyp-type peroxidase C-terminal" evidence="13">
    <location>
        <begin position="645"/>
        <end position="806"/>
    </location>
</feature>
<accession>D3BS86</accession>